<evidence type="ECO:0000259" key="5">
    <source>
        <dbReference type="Pfam" id="PF07992"/>
    </source>
</evidence>
<dbReference type="SUPFAM" id="SSF51905">
    <property type="entry name" value="FAD/NAD(P)-binding domain"/>
    <property type="match status" value="1"/>
</dbReference>
<name>A0A9W9CS12_9PEZI</name>
<evidence type="ECO:0000256" key="4">
    <source>
        <dbReference type="ARBA" id="ARBA00023002"/>
    </source>
</evidence>
<dbReference type="GO" id="GO:0005737">
    <property type="term" value="C:cytoplasm"/>
    <property type="evidence" value="ECO:0007669"/>
    <property type="project" value="TreeGrafter"/>
</dbReference>
<keyword evidence="7" id="KW-1185">Reference proteome</keyword>
<organism evidence="6 7">
    <name type="scientific">Gnomoniopsis smithogilvyi</name>
    <dbReference type="NCBI Taxonomy" id="1191159"/>
    <lineage>
        <taxon>Eukaryota</taxon>
        <taxon>Fungi</taxon>
        <taxon>Dikarya</taxon>
        <taxon>Ascomycota</taxon>
        <taxon>Pezizomycotina</taxon>
        <taxon>Sordariomycetes</taxon>
        <taxon>Sordariomycetidae</taxon>
        <taxon>Diaporthales</taxon>
        <taxon>Gnomoniaceae</taxon>
        <taxon>Gnomoniopsis</taxon>
    </lineage>
</organism>
<keyword evidence="3" id="KW-0274">FAD</keyword>
<dbReference type="InterPro" id="IPR036188">
    <property type="entry name" value="FAD/NAD-bd_sf"/>
</dbReference>
<keyword evidence="2" id="KW-0285">Flavoprotein</keyword>
<dbReference type="Pfam" id="PF07992">
    <property type="entry name" value="Pyr_redox_2"/>
    <property type="match status" value="1"/>
</dbReference>
<dbReference type="Proteomes" id="UP001140453">
    <property type="component" value="Unassembled WGS sequence"/>
</dbReference>
<dbReference type="OrthoDB" id="202203at2759"/>
<dbReference type="InterPro" id="IPR023753">
    <property type="entry name" value="FAD/NAD-binding_dom"/>
</dbReference>
<evidence type="ECO:0000256" key="1">
    <source>
        <dbReference type="ARBA" id="ARBA00006442"/>
    </source>
</evidence>
<feature type="domain" description="FAD/NAD(P)-binding" evidence="5">
    <location>
        <begin position="4"/>
        <end position="288"/>
    </location>
</feature>
<comment type="similarity">
    <text evidence="1">Belongs to the FAD-dependent oxidoreductase family.</text>
</comment>
<dbReference type="Gene3D" id="3.50.50.100">
    <property type="match status" value="1"/>
</dbReference>
<evidence type="ECO:0000313" key="7">
    <source>
        <dbReference type="Proteomes" id="UP001140453"/>
    </source>
</evidence>
<dbReference type="AlphaFoldDB" id="A0A9W9CS12"/>
<protein>
    <recommendedName>
        <fullName evidence="5">FAD/NAD(P)-binding domain-containing protein</fullName>
    </recommendedName>
</protein>
<evidence type="ECO:0000256" key="3">
    <source>
        <dbReference type="ARBA" id="ARBA00022827"/>
    </source>
</evidence>
<evidence type="ECO:0000256" key="2">
    <source>
        <dbReference type="ARBA" id="ARBA00022630"/>
    </source>
</evidence>
<dbReference type="PRINTS" id="PR00368">
    <property type="entry name" value="FADPNR"/>
</dbReference>
<dbReference type="GO" id="GO:0050660">
    <property type="term" value="F:flavin adenine dinucleotide binding"/>
    <property type="evidence" value="ECO:0007669"/>
    <property type="project" value="TreeGrafter"/>
</dbReference>
<sequence>MAKTVVIIGGSYGGVHVAHHILKQKMSDVKVVIVSKSSHFYWNMASVRAIVPGQVADEQLFMPLSTAFERYPSGSWEIIVGTAGKVDPHTRTVLISAAGGDRTLFYDQLVLATGSRSTMSSVPWKNLSSYDETVSLLDVTRERVKTATHIVIAGAGATGIEVAGELGCEYGRAKELTLLSGGPSLMDGDSVGSAAKAELTKLGVQIRLNARVAGSKELPDGRTEISLVNGETIMADLYLPTMGMKANSEMLDGKYLNERGYVPVDEFHRVKELENQGVWALGDVVSKPRAGFLITQKQAAGVGKNLELVLQDKKPQAVKLMPVDIVTCAVGRNKGAGRLGPVKMPSAMVWLAKGRTLSMQRMAAYIDGSVA</sequence>
<reference evidence="6" key="1">
    <citation type="submission" date="2022-10" db="EMBL/GenBank/DDBJ databases">
        <title>Tapping the CABI collections for fungal endophytes: first genome assemblies for Collariella, Neodidymelliopsis, Ascochyta clinopodiicola, Didymella pomorum, Didymosphaeria variabile, Neocosmospora piperis and Neocucurbitaria cava.</title>
        <authorList>
            <person name="Hill R."/>
        </authorList>
    </citation>
    <scope>NUCLEOTIDE SEQUENCE</scope>
    <source>
        <strain evidence="6">IMI 355082</strain>
    </source>
</reference>
<dbReference type="EMBL" id="JAPEVB010000007">
    <property type="protein sequence ID" value="KAJ4385673.1"/>
    <property type="molecule type" value="Genomic_DNA"/>
</dbReference>
<dbReference type="PANTHER" id="PTHR43735">
    <property type="entry name" value="APOPTOSIS-INDUCING FACTOR 1"/>
    <property type="match status" value="1"/>
</dbReference>
<accession>A0A9W9CS12</accession>
<proteinExistence type="inferred from homology"/>
<keyword evidence="4" id="KW-0560">Oxidoreductase</keyword>
<gene>
    <name evidence="6" type="ORF">N0V93_010102</name>
</gene>
<evidence type="ECO:0000313" key="6">
    <source>
        <dbReference type="EMBL" id="KAJ4385673.1"/>
    </source>
</evidence>
<dbReference type="GO" id="GO:0004174">
    <property type="term" value="F:electron-transferring-flavoprotein dehydrogenase activity"/>
    <property type="evidence" value="ECO:0007669"/>
    <property type="project" value="TreeGrafter"/>
</dbReference>
<dbReference type="PRINTS" id="PR00411">
    <property type="entry name" value="PNDRDTASEI"/>
</dbReference>
<dbReference type="PANTHER" id="PTHR43735:SF3">
    <property type="entry name" value="FERROPTOSIS SUPPRESSOR PROTEIN 1"/>
    <property type="match status" value="1"/>
</dbReference>
<comment type="caution">
    <text evidence="6">The sequence shown here is derived from an EMBL/GenBank/DDBJ whole genome shotgun (WGS) entry which is preliminary data.</text>
</comment>